<evidence type="ECO:0000259" key="3">
    <source>
        <dbReference type="PROSITE" id="PS50112"/>
    </source>
</evidence>
<dbReference type="SUPFAM" id="SSF55785">
    <property type="entry name" value="PYP-like sensor domain (PAS domain)"/>
    <property type="match status" value="2"/>
</dbReference>
<sequence length="827" mass="90550">MFNDPPHEQARILIVDDMASNIHVIREAVRDLGEVRFATSGQAALEMALRVVPDLILLDIEMPGMDGYAVCQAIKATPQLSDVPVIFVTSHDQDVHELHALNIGGVDFLHKPLNVPVARARIQTQLALQSKTRQLAAAQRDLADVLQRLPAFVAYWNADLCNEFANDEAGHWFGIDADAMRGMSARAVLGEANFAALEPLLLDALGGDSPSFDLSLTRRDGCVLHGQVALVHRPQPGGRPGCLMLITDVTERKRAEQALRDEKERIRITLNSIGDAVIATDPAGCVTFLNPIAEEMTGWLAKEAIGEPIERIMPLQASDSGRTVGNPVRLVLAERRTVGMTLDRALLRRDGRVLEVEDSAAPILDHAGQLTGAIIVFHDVREARALAVKMMHLAHHDALTNLPNRTLLQDRTQQALQQAENSGERLGLFILDLDYFKVINDSVGHSIGDHLLQEVARRLQRAVRSGDTISRQGGDEFIILMPDPASIEQLGAFANRLLKAVSEPYQLAEGRFDLSVSIGVSLYPDDSKDQEELYRHADAAMYQAKEDGRNRYRFFSAEIEEALLTRQALERHIRMGAEQGGFQAYYQPKVDVTGAAVVGVEALMRWRDDNGDIISPGHFIPLAEETGLIVPLGRFILRQACLDGKRWYDAGRPLRIAVNVSAVQIADGGFSDTVRSVLAETGIAPELLELEITEGVLAANVAQTMEVLTGLRGLGVSIAVDDFGTGYSNLAYLKQFPIDVLKIDQSFVRDMIGDKSNTAIISAIISMANGLGLRLVAEGVETAEQERELLKMGCSVMQGFLYGRPMPVAEMEGWLRNDVQHLAGGSL</sequence>
<dbReference type="RefSeq" id="WP_071116091.1">
    <property type="nucleotide sequence ID" value="NZ_MKCS01000001.1"/>
</dbReference>
<dbReference type="InterPro" id="IPR000700">
    <property type="entry name" value="PAS-assoc_C"/>
</dbReference>
<evidence type="ECO:0000259" key="6">
    <source>
        <dbReference type="PROSITE" id="PS50887"/>
    </source>
</evidence>
<dbReference type="NCBIfam" id="TIGR00254">
    <property type="entry name" value="GGDEF"/>
    <property type="match status" value="1"/>
</dbReference>
<keyword evidence="1" id="KW-0597">Phosphoprotein</keyword>
<dbReference type="InterPro" id="IPR001610">
    <property type="entry name" value="PAC"/>
</dbReference>
<dbReference type="GO" id="GO:0000160">
    <property type="term" value="P:phosphorelay signal transduction system"/>
    <property type="evidence" value="ECO:0007669"/>
    <property type="project" value="InterPro"/>
</dbReference>
<evidence type="ECO:0000259" key="2">
    <source>
        <dbReference type="PROSITE" id="PS50110"/>
    </source>
</evidence>
<feature type="domain" description="EAL" evidence="5">
    <location>
        <begin position="566"/>
        <end position="819"/>
    </location>
</feature>
<dbReference type="InterPro" id="IPR035919">
    <property type="entry name" value="EAL_sf"/>
</dbReference>
<dbReference type="SMART" id="SM00052">
    <property type="entry name" value="EAL"/>
    <property type="match status" value="1"/>
</dbReference>
<dbReference type="SUPFAM" id="SSF55073">
    <property type="entry name" value="Nucleotide cyclase"/>
    <property type="match status" value="1"/>
</dbReference>
<evidence type="ECO:0000256" key="1">
    <source>
        <dbReference type="PROSITE-ProRule" id="PRU00169"/>
    </source>
</evidence>
<dbReference type="Gene3D" id="3.20.20.450">
    <property type="entry name" value="EAL domain"/>
    <property type="match status" value="1"/>
</dbReference>
<dbReference type="SUPFAM" id="SSF52172">
    <property type="entry name" value="CheY-like"/>
    <property type="match status" value="1"/>
</dbReference>
<feature type="domain" description="GGDEF" evidence="6">
    <location>
        <begin position="424"/>
        <end position="557"/>
    </location>
</feature>
<feature type="domain" description="PAS" evidence="3">
    <location>
        <begin position="262"/>
        <end position="314"/>
    </location>
</feature>
<feature type="domain" description="Response regulatory" evidence="2">
    <location>
        <begin position="11"/>
        <end position="126"/>
    </location>
</feature>
<dbReference type="FunFam" id="3.30.70.270:FF:000001">
    <property type="entry name" value="Diguanylate cyclase domain protein"/>
    <property type="match status" value="1"/>
</dbReference>
<dbReference type="InterPro" id="IPR043128">
    <property type="entry name" value="Rev_trsase/Diguanyl_cyclase"/>
</dbReference>
<dbReference type="Gene3D" id="3.40.50.2300">
    <property type="match status" value="1"/>
</dbReference>
<dbReference type="SUPFAM" id="SSF141868">
    <property type="entry name" value="EAL domain-like"/>
    <property type="match status" value="1"/>
</dbReference>
<dbReference type="Proteomes" id="UP000180088">
    <property type="component" value="Unassembled WGS sequence"/>
</dbReference>
<dbReference type="SMART" id="SM00448">
    <property type="entry name" value="REC"/>
    <property type="match status" value="1"/>
</dbReference>
<dbReference type="OrthoDB" id="9813903at2"/>
<gene>
    <name evidence="7" type="ORF">BI347_13675</name>
</gene>
<dbReference type="InterPro" id="IPR001789">
    <property type="entry name" value="Sig_transdc_resp-reg_receiver"/>
</dbReference>
<dbReference type="SMART" id="SM00267">
    <property type="entry name" value="GGDEF"/>
    <property type="match status" value="1"/>
</dbReference>
<dbReference type="PROSITE" id="PS50887">
    <property type="entry name" value="GGDEF"/>
    <property type="match status" value="1"/>
</dbReference>
<dbReference type="GO" id="GO:0003824">
    <property type="term" value="F:catalytic activity"/>
    <property type="evidence" value="ECO:0007669"/>
    <property type="project" value="UniProtKB-ARBA"/>
</dbReference>
<proteinExistence type="predicted"/>
<dbReference type="Pfam" id="PF00990">
    <property type="entry name" value="GGDEF"/>
    <property type="match status" value="1"/>
</dbReference>
<dbReference type="InterPro" id="IPR011006">
    <property type="entry name" value="CheY-like_superfamily"/>
</dbReference>
<dbReference type="CDD" id="cd01948">
    <property type="entry name" value="EAL"/>
    <property type="match status" value="1"/>
</dbReference>
<dbReference type="GO" id="GO:0006355">
    <property type="term" value="P:regulation of DNA-templated transcription"/>
    <property type="evidence" value="ECO:0007669"/>
    <property type="project" value="InterPro"/>
</dbReference>
<evidence type="ECO:0000259" key="5">
    <source>
        <dbReference type="PROSITE" id="PS50883"/>
    </source>
</evidence>
<dbReference type="STRING" id="1903179.BI347_13675"/>
<dbReference type="PROSITE" id="PS50110">
    <property type="entry name" value="RESPONSE_REGULATORY"/>
    <property type="match status" value="1"/>
</dbReference>
<reference evidence="7 8" key="1">
    <citation type="submission" date="2016-09" db="EMBL/GenBank/DDBJ databases">
        <title>Chromobacterium muskegensis sp. nov., an insecticidal bacterium isolated from Sphagnum bogs.</title>
        <authorList>
            <person name="Sparks M.E."/>
            <person name="Blackburn M.B."/>
            <person name="Gundersen-Rindal D.E."/>
            <person name="Mitchell A."/>
            <person name="Farrar R."/>
            <person name="Kuhar D."/>
        </authorList>
    </citation>
    <scope>NUCLEOTIDE SEQUENCE [LARGE SCALE GENOMIC DNA]</scope>
    <source>
        <strain evidence="7 8">37-2</strain>
    </source>
</reference>
<dbReference type="InterPro" id="IPR001633">
    <property type="entry name" value="EAL_dom"/>
</dbReference>
<comment type="caution">
    <text evidence="7">The sequence shown here is derived from an EMBL/GenBank/DDBJ whole genome shotgun (WGS) entry which is preliminary data.</text>
</comment>
<accession>A0A1S1X4P8</accession>
<dbReference type="InterPro" id="IPR000160">
    <property type="entry name" value="GGDEF_dom"/>
</dbReference>
<dbReference type="InterPro" id="IPR052155">
    <property type="entry name" value="Biofilm_reg_signaling"/>
</dbReference>
<dbReference type="Pfam" id="PF00989">
    <property type="entry name" value="PAS"/>
    <property type="match status" value="1"/>
</dbReference>
<name>A0A1S1X4P8_9NEIS</name>
<dbReference type="InterPro" id="IPR029787">
    <property type="entry name" value="Nucleotide_cyclase"/>
</dbReference>
<dbReference type="Pfam" id="PF00072">
    <property type="entry name" value="Response_reg"/>
    <property type="match status" value="1"/>
</dbReference>
<dbReference type="Pfam" id="PF00563">
    <property type="entry name" value="EAL"/>
    <property type="match status" value="1"/>
</dbReference>
<protein>
    <submittedName>
        <fullName evidence="7">Diguanylate cyclase</fullName>
    </submittedName>
</protein>
<dbReference type="InterPro" id="IPR013656">
    <property type="entry name" value="PAS_4"/>
</dbReference>
<dbReference type="PROSITE" id="PS50883">
    <property type="entry name" value="EAL"/>
    <property type="match status" value="1"/>
</dbReference>
<dbReference type="Gene3D" id="3.30.450.20">
    <property type="entry name" value="PAS domain"/>
    <property type="match status" value="2"/>
</dbReference>
<dbReference type="NCBIfam" id="TIGR00229">
    <property type="entry name" value="sensory_box"/>
    <property type="match status" value="2"/>
</dbReference>
<dbReference type="Pfam" id="PF08448">
    <property type="entry name" value="PAS_4"/>
    <property type="match status" value="1"/>
</dbReference>
<dbReference type="PANTHER" id="PTHR44757:SF4">
    <property type="entry name" value="DIGUANYLATE CYCLASE DGCE-RELATED"/>
    <property type="match status" value="1"/>
</dbReference>
<dbReference type="InterPro" id="IPR000014">
    <property type="entry name" value="PAS"/>
</dbReference>
<dbReference type="PROSITE" id="PS50112">
    <property type="entry name" value="PAS"/>
    <property type="match status" value="1"/>
</dbReference>
<organism evidence="7 8">
    <name type="scientific">Chromobacterium sphagni</name>
    <dbReference type="NCBI Taxonomy" id="1903179"/>
    <lineage>
        <taxon>Bacteria</taxon>
        <taxon>Pseudomonadati</taxon>
        <taxon>Pseudomonadota</taxon>
        <taxon>Betaproteobacteria</taxon>
        <taxon>Neisseriales</taxon>
        <taxon>Chromobacteriaceae</taxon>
        <taxon>Chromobacterium</taxon>
    </lineage>
</organism>
<evidence type="ECO:0000259" key="4">
    <source>
        <dbReference type="PROSITE" id="PS50113"/>
    </source>
</evidence>
<dbReference type="InterPro" id="IPR035965">
    <property type="entry name" value="PAS-like_dom_sf"/>
</dbReference>
<evidence type="ECO:0000313" key="8">
    <source>
        <dbReference type="Proteomes" id="UP000180088"/>
    </source>
</evidence>
<dbReference type="InterPro" id="IPR013767">
    <property type="entry name" value="PAS_fold"/>
</dbReference>
<dbReference type="AlphaFoldDB" id="A0A1S1X4P8"/>
<feature type="domain" description="PAC" evidence="4">
    <location>
        <begin position="210"/>
        <end position="261"/>
    </location>
</feature>
<dbReference type="SMART" id="SM00091">
    <property type="entry name" value="PAS"/>
    <property type="match status" value="2"/>
</dbReference>
<dbReference type="PROSITE" id="PS50113">
    <property type="entry name" value="PAC"/>
    <property type="match status" value="2"/>
</dbReference>
<dbReference type="Gene3D" id="3.30.70.270">
    <property type="match status" value="1"/>
</dbReference>
<dbReference type="SMART" id="SM00086">
    <property type="entry name" value="PAC"/>
    <property type="match status" value="2"/>
</dbReference>
<evidence type="ECO:0000313" key="7">
    <source>
        <dbReference type="EMBL" id="OHX14434.1"/>
    </source>
</evidence>
<feature type="domain" description="PAC" evidence="4">
    <location>
        <begin position="340"/>
        <end position="392"/>
    </location>
</feature>
<dbReference type="CDD" id="cd00130">
    <property type="entry name" value="PAS"/>
    <property type="match status" value="2"/>
</dbReference>
<dbReference type="EMBL" id="MKCS01000001">
    <property type="protein sequence ID" value="OHX14434.1"/>
    <property type="molecule type" value="Genomic_DNA"/>
</dbReference>
<dbReference type="PANTHER" id="PTHR44757">
    <property type="entry name" value="DIGUANYLATE CYCLASE DGCP"/>
    <property type="match status" value="1"/>
</dbReference>
<feature type="modified residue" description="4-aspartylphosphate" evidence="1">
    <location>
        <position position="59"/>
    </location>
</feature>
<dbReference type="CDD" id="cd01949">
    <property type="entry name" value="GGDEF"/>
    <property type="match status" value="1"/>
</dbReference>